<evidence type="ECO:0000313" key="1">
    <source>
        <dbReference type="EMBL" id="JAD22707.1"/>
    </source>
</evidence>
<reference evidence="1" key="1">
    <citation type="submission" date="2014-09" db="EMBL/GenBank/DDBJ databases">
        <authorList>
            <person name="Magalhaes I.L.F."/>
            <person name="Oliveira U."/>
            <person name="Santos F.R."/>
            <person name="Vidigal T.H.D.A."/>
            <person name="Brescovit A.D."/>
            <person name="Santos A.J."/>
        </authorList>
    </citation>
    <scope>NUCLEOTIDE SEQUENCE</scope>
    <source>
        <tissue evidence="1">Shoot tissue taken approximately 20 cm above the soil surface</tissue>
    </source>
</reference>
<reference evidence="1" key="2">
    <citation type="journal article" date="2015" name="Data Brief">
        <title>Shoot transcriptome of the giant reed, Arundo donax.</title>
        <authorList>
            <person name="Barrero R.A."/>
            <person name="Guerrero F.D."/>
            <person name="Moolhuijzen P."/>
            <person name="Goolsby J.A."/>
            <person name="Tidwell J."/>
            <person name="Bellgard S.E."/>
            <person name="Bellgard M.I."/>
        </authorList>
    </citation>
    <scope>NUCLEOTIDE SEQUENCE</scope>
    <source>
        <tissue evidence="1">Shoot tissue taken approximately 20 cm above the soil surface</tissue>
    </source>
</reference>
<sequence>MPHSHSTSLVTLLALEIRTYPWCQVPTAYTSQCIAIYHN</sequence>
<name>A0A0A8YJE4_ARUDO</name>
<dbReference type="EMBL" id="GBRH01275188">
    <property type="protein sequence ID" value="JAD22707.1"/>
    <property type="molecule type" value="Transcribed_RNA"/>
</dbReference>
<organism evidence="1">
    <name type="scientific">Arundo donax</name>
    <name type="common">Giant reed</name>
    <name type="synonym">Donax arundinaceus</name>
    <dbReference type="NCBI Taxonomy" id="35708"/>
    <lineage>
        <taxon>Eukaryota</taxon>
        <taxon>Viridiplantae</taxon>
        <taxon>Streptophyta</taxon>
        <taxon>Embryophyta</taxon>
        <taxon>Tracheophyta</taxon>
        <taxon>Spermatophyta</taxon>
        <taxon>Magnoliopsida</taxon>
        <taxon>Liliopsida</taxon>
        <taxon>Poales</taxon>
        <taxon>Poaceae</taxon>
        <taxon>PACMAD clade</taxon>
        <taxon>Arundinoideae</taxon>
        <taxon>Arundineae</taxon>
        <taxon>Arundo</taxon>
    </lineage>
</organism>
<accession>A0A0A8YJE4</accession>
<dbReference type="AlphaFoldDB" id="A0A0A8YJE4"/>
<proteinExistence type="predicted"/>
<protein>
    <submittedName>
        <fullName evidence="1">Uncharacterized protein</fullName>
    </submittedName>
</protein>